<dbReference type="SUPFAM" id="SSF54197">
    <property type="entry name" value="HIT-like"/>
    <property type="match status" value="1"/>
</dbReference>
<dbReference type="CDD" id="cd01276">
    <property type="entry name" value="PKCI_related"/>
    <property type="match status" value="1"/>
</dbReference>
<protein>
    <submittedName>
        <fullName evidence="3">Histidine triad nucleotide-binding protein</fullName>
    </submittedName>
</protein>
<dbReference type="RefSeq" id="WP_193799702.1">
    <property type="nucleotide sequence ID" value="NZ_JADEWC010000003.1"/>
</dbReference>
<dbReference type="PROSITE" id="PS00892">
    <property type="entry name" value="HIT_1"/>
    <property type="match status" value="1"/>
</dbReference>
<dbReference type="InterPro" id="IPR019808">
    <property type="entry name" value="Histidine_triad_CS"/>
</dbReference>
<dbReference type="PROSITE" id="PS51084">
    <property type="entry name" value="HIT_2"/>
    <property type="match status" value="1"/>
</dbReference>
<dbReference type="InterPro" id="IPR036265">
    <property type="entry name" value="HIT-like_sf"/>
</dbReference>
<dbReference type="PRINTS" id="PR00332">
    <property type="entry name" value="HISTRIAD"/>
</dbReference>
<reference evidence="3 4" key="1">
    <citation type="submission" date="2020-10" db="EMBL/GenBank/DDBJ databases">
        <authorList>
            <person name="Castelo-Branco R."/>
            <person name="Eusebio N."/>
            <person name="Adriana R."/>
            <person name="Vieira A."/>
            <person name="Brugerolle De Fraissinette N."/>
            <person name="Rezende De Castro R."/>
            <person name="Schneider M.P."/>
            <person name="Vasconcelos V."/>
            <person name="Leao P.N."/>
        </authorList>
    </citation>
    <scope>NUCLEOTIDE SEQUENCE [LARGE SCALE GENOMIC DNA]</scope>
    <source>
        <strain evidence="3 4">LEGE 03274</strain>
    </source>
</reference>
<sequence length="113" mass="12616">MSETIFSKIIRREIPADIVYEDDLCLAFRDIAPQAPTHILVIPKKPIIRIDDAHTEDQALLGHLLLTVKKVAAQENLSNGYRVVINNGNDGGQTVDHLHLHILGDRPLKWPPG</sequence>
<evidence type="ECO:0000313" key="4">
    <source>
        <dbReference type="Proteomes" id="UP000654604"/>
    </source>
</evidence>
<organism evidence="3 4">
    <name type="scientific">Cyanobacterium stanieri LEGE 03274</name>
    <dbReference type="NCBI Taxonomy" id="1828756"/>
    <lineage>
        <taxon>Bacteria</taxon>
        <taxon>Bacillati</taxon>
        <taxon>Cyanobacteriota</taxon>
        <taxon>Cyanophyceae</taxon>
        <taxon>Oscillatoriophycideae</taxon>
        <taxon>Chroococcales</taxon>
        <taxon>Geminocystaceae</taxon>
        <taxon>Cyanobacterium</taxon>
    </lineage>
</organism>
<feature type="domain" description="HIT" evidence="2">
    <location>
        <begin position="5"/>
        <end position="113"/>
    </location>
</feature>
<evidence type="ECO:0000313" key="3">
    <source>
        <dbReference type="EMBL" id="MBE9221508.1"/>
    </source>
</evidence>
<dbReference type="PANTHER" id="PTHR23089">
    <property type="entry name" value="HISTIDINE TRIAD HIT PROTEIN"/>
    <property type="match status" value="1"/>
</dbReference>
<keyword evidence="4" id="KW-1185">Reference proteome</keyword>
<dbReference type="Pfam" id="PF01230">
    <property type="entry name" value="HIT"/>
    <property type="match status" value="1"/>
</dbReference>
<dbReference type="Gene3D" id="3.30.428.10">
    <property type="entry name" value="HIT-like"/>
    <property type="match status" value="1"/>
</dbReference>
<comment type="caution">
    <text evidence="3">The sequence shown here is derived from an EMBL/GenBank/DDBJ whole genome shotgun (WGS) entry which is preliminary data.</text>
</comment>
<dbReference type="EMBL" id="JADEWC010000003">
    <property type="protein sequence ID" value="MBE9221508.1"/>
    <property type="molecule type" value="Genomic_DNA"/>
</dbReference>
<dbReference type="InterPro" id="IPR011146">
    <property type="entry name" value="HIT-like"/>
</dbReference>
<name>A0ABR9V0U7_9CHRO</name>
<proteinExistence type="predicted"/>
<gene>
    <name evidence="3" type="ORF">IQ215_02245</name>
</gene>
<evidence type="ECO:0000256" key="1">
    <source>
        <dbReference type="PROSITE-ProRule" id="PRU00464"/>
    </source>
</evidence>
<feature type="short sequence motif" description="Histidine triad motif" evidence="1">
    <location>
        <begin position="97"/>
        <end position="101"/>
    </location>
</feature>
<evidence type="ECO:0000259" key="2">
    <source>
        <dbReference type="PROSITE" id="PS51084"/>
    </source>
</evidence>
<dbReference type="InterPro" id="IPR001310">
    <property type="entry name" value="Histidine_triad_HIT"/>
</dbReference>
<dbReference type="Proteomes" id="UP000654604">
    <property type="component" value="Unassembled WGS sequence"/>
</dbReference>
<accession>A0ABR9V0U7</accession>